<sequence>MPPLETLNNANSKEEIELPGQSTKTIPLSANGFHKVRHLGGGAFGEVALYHYNGSNPAYRNMCNSQGLVAVKLLLEPDEHEEAAARLIAKHSQSGQLDLSAINKTFPLEIDGQLVGILTEYESYLDIKDAHGQVAEFSSDLYSLIADTFHPLEAHNFPGVGVVLALKSNPAVFLAQIACGLVKGQDTLHQMSMLHQDSAARNFLIRTERDSGGNVLGIMPKISDYGLTSILAEGKQNGVYSNRNKVPLRIIDSEVIKTGGQTSLLTDYYARKAAMMSILTQMLTGLSGELAALSLKPGTTQPLQEFLADRTGKFLDNSAALKQLLNNVMAYLEKSPDKHLKKEVELFIQCYQPWLTFYPDGADLQKAREQEKTLFNACTNRFVETYYEYMILNKKNHSPENFLLGLQRLNRIEINNPIQPMIKGNIRQLERDIAKKTPPPTTEQRSMTQGVRTIEQPVSLDHYGRIQTVPTAPSTAPHDEGETHYNNLLSRETYANQLNQGNLSPQNPVQTQDASSHYARPPIPVNAPATEENDGETPYSRIIPQEQLTGAATRQNRRPSQTPQPSNQVQDSHYTSLSRSQPQSARETQPISPHYAPLSSPGNTQARGDYSPVIGTHTVNAPPKGHAKEPDITRKLKTSIPEARETHASHRKATIKAIWSDFVHEVEHHLEKLSPKDNVEDIRKKFKAVLKDAQTNIKTLLHIKEPSPMDLPKHEDEDKDDDQSLHL</sequence>
<reference evidence="6 7" key="1">
    <citation type="submission" date="2015-11" db="EMBL/GenBank/DDBJ databases">
        <title>Genomic analysis of 38 Legionella species identifies large and diverse effector repertoires.</title>
        <authorList>
            <person name="Burstein D."/>
            <person name="Amaro F."/>
            <person name="Zusman T."/>
            <person name="Lifshitz Z."/>
            <person name="Cohen O."/>
            <person name="Gilbert J.A."/>
            <person name="Pupko T."/>
            <person name="Shuman H.A."/>
            <person name="Segal G."/>
        </authorList>
    </citation>
    <scope>NUCLEOTIDE SEQUENCE [LARGE SCALE GENOMIC DNA]</scope>
    <source>
        <strain evidence="6 7">WA-270A-C2</strain>
    </source>
</reference>
<evidence type="ECO:0000256" key="1">
    <source>
        <dbReference type="ARBA" id="ARBA00022741"/>
    </source>
</evidence>
<dbReference type="PROSITE" id="PS00107">
    <property type="entry name" value="PROTEIN_KINASE_ATP"/>
    <property type="match status" value="1"/>
</dbReference>
<name>A0A0W0XWV7_9GAMM</name>
<dbReference type="InterPro" id="IPR011009">
    <property type="entry name" value="Kinase-like_dom_sf"/>
</dbReference>
<keyword evidence="2 3" id="KW-0067">ATP-binding</keyword>
<protein>
    <submittedName>
        <fullName evidence="6">Protein tyrosine kinase</fullName>
    </submittedName>
</protein>
<dbReference type="PATRIC" id="fig|458.5.peg.1448"/>
<evidence type="ECO:0000256" key="3">
    <source>
        <dbReference type="PROSITE-ProRule" id="PRU10141"/>
    </source>
</evidence>
<feature type="binding site" evidence="3">
    <location>
        <position position="72"/>
    </location>
    <ligand>
        <name>ATP</name>
        <dbReference type="ChEBI" id="CHEBI:30616"/>
    </ligand>
</feature>
<dbReference type="GO" id="GO:0005524">
    <property type="term" value="F:ATP binding"/>
    <property type="evidence" value="ECO:0007669"/>
    <property type="project" value="UniProtKB-UniRule"/>
</dbReference>
<feature type="compositionally biased region" description="Polar residues" evidence="4">
    <location>
        <begin position="550"/>
        <end position="591"/>
    </location>
</feature>
<dbReference type="PROSITE" id="PS50011">
    <property type="entry name" value="PROTEIN_KINASE_DOM"/>
    <property type="match status" value="1"/>
</dbReference>
<dbReference type="PANTHER" id="PTHR24418">
    <property type="entry name" value="TYROSINE-PROTEIN KINASE"/>
    <property type="match status" value="1"/>
</dbReference>
<dbReference type="Proteomes" id="UP000054608">
    <property type="component" value="Unassembled WGS sequence"/>
</dbReference>
<dbReference type="InterPro" id="IPR050198">
    <property type="entry name" value="Non-receptor_tyrosine_kinases"/>
</dbReference>
<dbReference type="OrthoDB" id="5651156at2"/>
<evidence type="ECO:0000313" key="6">
    <source>
        <dbReference type="EMBL" id="KTD49050.1"/>
    </source>
</evidence>
<organism evidence="6 7">
    <name type="scientific">Legionella rubrilucens</name>
    <dbReference type="NCBI Taxonomy" id="458"/>
    <lineage>
        <taxon>Bacteria</taxon>
        <taxon>Pseudomonadati</taxon>
        <taxon>Pseudomonadota</taxon>
        <taxon>Gammaproteobacteria</taxon>
        <taxon>Legionellales</taxon>
        <taxon>Legionellaceae</taxon>
        <taxon>Legionella</taxon>
    </lineage>
</organism>
<feature type="domain" description="Protein kinase" evidence="5">
    <location>
        <begin position="33"/>
        <end position="355"/>
    </location>
</feature>
<accession>A0A0W0XWV7</accession>
<dbReference type="RefSeq" id="WP_058531464.1">
    <property type="nucleotide sequence ID" value="NZ_CAAAIN010000006.1"/>
</dbReference>
<dbReference type="GO" id="GO:0004672">
    <property type="term" value="F:protein kinase activity"/>
    <property type="evidence" value="ECO:0007669"/>
    <property type="project" value="InterPro"/>
</dbReference>
<comment type="caution">
    <text evidence="6">The sequence shown here is derived from an EMBL/GenBank/DDBJ whole genome shotgun (WGS) entry which is preliminary data.</text>
</comment>
<evidence type="ECO:0000259" key="5">
    <source>
        <dbReference type="PROSITE" id="PS50011"/>
    </source>
</evidence>
<dbReference type="SUPFAM" id="SSF56112">
    <property type="entry name" value="Protein kinase-like (PK-like)"/>
    <property type="match status" value="1"/>
</dbReference>
<proteinExistence type="predicted"/>
<feature type="region of interest" description="Disordered" evidence="4">
    <location>
        <begin position="499"/>
        <end position="537"/>
    </location>
</feature>
<evidence type="ECO:0000256" key="4">
    <source>
        <dbReference type="SAM" id="MobiDB-lite"/>
    </source>
</evidence>
<evidence type="ECO:0000256" key="2">
    <source>
        <dbReference type="ARBA" id="ARBA00022840"/>
    </source>
</evidence>
<gene>
    <name evidence="6" type="ORF">Lrub_1401</name>
</gene>
<feature type="region of interest" description="Disordered" evidence="4">
    <location>
        <begin position="550"/>
        <end position="631"/>
    </location>
</feature>
<feature type="region of interest" description="Disordered" evidence="4">
    <location>
        <begin position="703"/>
        <end position="727"/>
    </location>
</feature>
<dbReference type="Pfam" id="PF07714">
    <property type="entry name" value="PK_Tyr_Ser-Thr"/>
    <property type="match status" value="1"/>
</dbReference>
<dbReference type="EMBL" id="LNYT01000007">
    <property type="protein sequence ID" value="KTD49050.1"/>
    <property type="molecule type" value="Genomic_DNA"/>
</dbReference>
<dbReference type="AlphaFoldDB" id="A0A0W0XWV7"/>
<dbReference type="InterPro" id="IPR017441">
    <property type="entry name" value="Protein_kinase_ATP_BS"/>
</dbReference>
<dbReference type="InterPro" id="IPR000719">
    <property type="entry name" value="Prot_kinase_dom"/>
</dbReference>
<feature type="region of interest" description="Disordered" evidence="4">
    <location>
        <begin position="433"/>
        <end position="463"/>
    </location>
</feature>
<dbReference type="InterPro" id="IPR001245">
    <property type="entry name" value="Ser-Thr/Tyr_kinase_cat_dom"/>
</dbReference>
<keyword evidence="6" id="KW-0808">Transferase</keyword>
<evidence type="ECO:0000313" key="7">
    <source>
        <dbReference type="Proteomes" id="UP000054608"/>
    </source>
</evidence>
<feature type="compositionally biased region" description="Polar residues" evidence="4">
    <location>
        <begin position="442"/>
        <end position="451"/>
    </location>
</feature>
<keyword evidence="6" id="KW-0418">Kinase</keyword>
<dbReference type="Gene3D" id="1.10.510.10">
    <property type="entry name" value="Transferase(Phosphotransferase) domain 1"/>
    <property type="match status" value="1"/>
</dbReference>
<keyword evidence="1 3" id="KW-0547">Nucleotide-binding</keyword>
<dbReference type="STRING" id="458.Lrub_1401"/>
<feature type="compositionally biased region" description="Polar residues" evidence="4">
    <location>
        <begin position="499"/>
        <end position="515"/>
    </location>
</feature>
<keyword evidence="7" id="KW-1185">Reference proteome</keyword>